<evidence type="ECO:0000256" key="3">
    <source>
        <dbReference type="ARBA" id="ARBA00023237"/>
    </source>
</evidence>
<dbReference type="InterPro" id="IPR020889">
    <property type="entry name" value="LipoPS_assembly_LptD"/>
</dbReference>
<dbReference type="HAMAP" id="MF_01411">
    <property type="entry name" value="LPS_assembly_LptD"/>
    <property type="match status" value="1"/>
</dbReference>
<proteinExistence type="inferred from homology"/>
<protein>
    <recommendedName>
        <fullName evidence="4">LPS-assembly protein LptD</fullName>
    </recommendedName>
</protein>
<feature type="domain" description="Organic solvent tolerance-like N-terminal" evidence="5">
    <location>
        <begin position="40"/>
        <end position="108"/>
    </location>
</feature>
<evidence type="ECO:0000313" key="7">
    <source>
        <dbReference type="EMBL" id="GLQ07568.1"/>
    </source>
</evidence>
<comment type="subcellular location">
    <subcellularLocation>
        <location evidence="4">Cell outer membrane</location>
    </subcellularLocation>
</comment>
<evidence type="ECO:0000256" key="2">
    <source>
        <dbReference type="ARBA" id="ARBA00023136"/>
    </source>
</evidence>
<dbReference type="InterPro" id="IPR005653">
    <property type="entry name" value="OstA-like_N"/>
</dbReference>
<dbReference type="PANTHER" id="PTHR30189:SF1">
    <property type="entry name" value="LPS-ASSEMBLY PROTEIN LPTD"/>
    <property type="match status" value="1"/>
</dbReference>
<reference evidence="7" key="1">
    <citation type="journal article" date="2014" name="Int. J. Syst. Evol. Microbiol.">
        <title>Complete genome of a new Firmicutes species belonging to the dominant human colonic microbiota ('Ruminococcus bicirculans') reveals two chromosomes and a selective capacity to utilize plant glucans.</title>
        <authorList>
            <consortium name="NISC Comparative Sequencing Program"/>
            <person name="Wegmann U."/>
            <person name="Louis P."/>
            <person name="Goesmann A."/>
            <person name="Henrissat B."/>
            <person name="Duncan S.H."/>
            <person name="Flint H.J."/>
        </authorList>
    </citation>
    <scope>NUCLEOTIDE SEQUENCE</scope>
    <source>
        <strain evidence="7">NBRC 103408</strain>
    </source>
</reference>
<organism evidence="7 8">
    <name type="scientific">Sneathiella chinensis</name>
    <dbReference type="NCBI Taxonomy" id="349750"/>
    <lineage>
        <taxon>Bacteria</taxon>
        <taxon>Pseudomonadati</taxon>
        <taxon>Pseudomonadota</taxon>
        <taxon>Alphaproteobacteria</taxon>
        <taxon>Sneathiellales</taxon>
        <taxon>Sneathiellaceae</taxon>
        <taxon>Sneathiella</taxon>
    </lineage>
</organism>
<name>A0ABQ5U6Q1_9PROT</name>
<keyword evidence="3 4" id="KW-0998">Cell outer membrane</keyword>
<keyword evidence="2 4" id="KW-0472">Membrane</keyword>
<comment type="subunit">
    <text evidence="4">Component of the lipopolysaccharide transport and assembly complex.</text>
</comment>
<dbReference type="InterPro" id="IPR007543">
    <property type="entry name" value="LptD_C"/>
</dbReference>
<evidence type="ECO:0000259" key="6">
    <source>
        <dbReference type="Pfam" id="PF04453"/>
    </source>
</evidence>
<feature type="domain" description="LptD C-terminal" evidence="6">
    <location>
        <begin position="293"/>
        <end position="658"/>
    </location>
</feature>
<keyword evidence="8" id="KW-1185">Reference proteome</keyword>
<dbReference type="Pfam" id="PF04453">
    <property type="entry name" value="LptD"/>
    <property type="match status" value="1"/>
</dbReference>
<comment type="caution">
    <text evidence="4">Lacks conserved residue(s) required for the propagation of feature annotation.</text>
</comment>
<evidence type="ECO:0000313" key="8">
    <source>
        <dbReference type="Proteomes" id="UP001161409"/>
    </source>
</evidence>
<feature type="chain" id="PRO_5044926046" description="LPS-assembly protein LptD" evidence="4">
    <location>
        <begin position="25"/>
        <end position="720"/>
    </location>
</feature>
<dbReference type="Gene3D" id="2.60.450.10">
    <property type="entry name" value="Lipopolysaccharide (LPS) transport protein A like domain"/>
    <property type="match status" value="1"/>
</dbReference>
<feature type="signal peptide" evidence="4">
    <location>
        <begin position="1"/>
        <end position="24"/>
    </location>
</feature>
<accession>A0ABQ5U6Q1</accession>
<reference evidence="7" key="2">
    <citation type="submission" date="2023-01" db="EMBL/GenBank/DDBJ databases">
        <title>Draft genome sequence of Sneathiella chinensis strain NBRC 103408.</title>
        <authorList>
            <person name="Sun Q."/>
            <person name="Mori K."/>
        </authorList>
    </citation>
    <scope>NUCLEOTIDE SEQUENCE</scope>
    <source>
        <strain evidence="7">NBRC 103408</strain>
    </source>
</reference>
<keyword evidence="1 4" id="KW-0732">Signal</keyword>
<comment type="similarity">
    <text evidence="4">Belongs to the LptD family.</text>
</comment>
<dbReference type="EMBL" id="BSNF01000008">
    <property type="protein sequence ID" value="GLQ07568.1"/>
    <property type="molecule type" value="Genomic_DNA"/>
</dbReference>
<dbReference type="Pfam" id="PF03968">
    <property type="entry name" value="LptD_N"/>
    <property type="match status" value="1"/>
</dbReference>
<gene>
    <name evidence="4 7" type="primary">lptD</name>
    <name evidence="7" type="ORF">GCM10007924_27890</name>
</gene>
<dbReference type="PANTHER" id="PTHR30189">
    <property type="entry name" value="LPS-ASSEMBLY PROTEIN"/>
    <property type="match status" value="1"/>
</dbReference>
<comment type="caution">
    <text evidence="7">The sequence shown here is derived from an EMBL/GenBank/DDBJ whole genome shotgun (WGS) entry which is preliminary data.</text>
</comment>
<evidence type="ECO:0000256" key="1">
    <source>
        <dbReference type="ARBA" id="ARBA00022729"/>
    </source>
</evidence>
<dbReference type="Proteomes" id="UP001161409">
    <property type="component" value="Unassembled WGS sequence"/>
</dbReference>
<sequence length="720" mass="80841" precursor="true">MRRHLVQLLASTFLVATAPALVSAQQVEKDFDLAKESLFSADNISYDRENEQVTAIGNVEIVQGERVLKADRVTYSVREDQIVAKGNIVLLEPTGEVLFADEIELQNELKTGAIRDIRVLFTDNSRLAAQSAVRVDENSTVMNNAVFSTCALCEEDKNAAPLWQVKARKVKHDKAEKQITYRDAVMEFYGVPVLYTPYFSFPDPTVDRKSGFLPPTIFDSSFLGYGATVPYYYVISDDKDLTISPTMTSKEGGHLALEYRQAVERGDYTLDGSITYVDERDSNGVKTGREEFQGHVRGVGEFDLDDTWAWGFDFFATSHDTYLDKYDISNEDSLTSTAYVQGLRGRNYTRLSAYTFQGLKAEDVTGETPFVPAWLEYSYVGEPTRLGARYSLDVDALTLVRTEGQDTNRVSVKGGWHLPYTSPSGQVLSLDASLRGDAYYALDQLEDPYDTSSETQSQFTGRVIPSLSMKWSYPFVRQAGSVRQLIEPVVEGVWSESLGSKETPNEDSLSFEFDDTNLFGDNRFAGLDAVEEGTRVNYGVNFGFYGAEGGYTTLLVGQTAHLAGDNRFGEGSGLEDRWSDYVARLEIQPIDYFKYTHRIRLDEDDLELARNEIEALVGTEENWLSLGYVRIGDEITNAGLEKRQEIFTQGRVKLADFWSAYGSYRRDLTDGGRSVEATFGLEYLDECFGFAIEGQRSFTRDRDVEPSTSIGFRIRLLPFN</sequence>
<dbReference type="InterPro" id="IPR050218">
    <property type="entry name" value="LptD"/>
</dbReference>
<evidence type="ECO:0000256" key="4">
    <source>
        <dbReference type="HAMAP-Rule" id="MF_01411"/>
    </source>
</evidence>
<dbReference type="RefSeq" id="WP_169561634.1">
    <property type="nucleotide sequence ID" value="NZ_BSNF01000008.1"/>
</dbReference>
<evidence type="ECO:0000259" key="5">
    <source>
        <dbReference type="Pfam" id="PF03968"/>
    </source>
</evidence>
<comment type="function">
    <text evidence="4">Involved in the assembly of lipopolysaccharide (LPS) at the surface of the outer membrane.</text>
</comment>